<evidence type="ECO:0000313" key="2">
    <source>
        <dbReference type="Proteomes" id="UP000505306"/>
    </source>
</evidence>
<dbReference type="Pfam" id="PF13715">
    <property type="entry name" value="CarbopepD_reg_2"/>
    <property type="match status" value="1"/>
</dbReference>
<dbReference type="KEGG" id="mgel:G5B37_05230"/>
<sequence>MVCWLFANPMHAQAKTERTITGVVTSLDGPLFGASIVLKGTTIGVTSDKTGAFKFPKELKEDDVLVVSYLGYKNQEVTIGQVTTYIEPFLEDIPVRIYGAMRTVHTKESHYTKYIKN</sequence>
<dbReference type="Proteomes" id="UP000505306">
    <property type="component" value="Chromosome"/>
</dbReference>
<keyword evidence="2" id="KW-1185">Reference proteome</keyword>
<gene>
    <name evidence="1" type="ORF">G5B37_05230</name>
</gene>
<evidence type="ECO:0000313" key="1">
    <source>
        <dbReference type="EMBL" id="QIE60875.1"/>
    </source>
</evidence>
<protein>
    <submittedName>
        <fullName evidence="1">Uncharacterized protein</fullName>
    </submittedName>
</protein>
<name>A0A6G6GQJ7_9FLAO</name>
<accession>A0A6G6GQJ7</accession>
<reference evidence="1 2" key="1">
    <citation type="submission" date="2020-02" db="EMBL/GenBank/DDBJ databases">
        <title>Complete genome sequence of Flavobacteriaceae bacterium.</title>
        <authorList>
            <person name="Kim S.-J."/>
            <person name="Kim Y.-S."/>
            <person name="Kim K.-H."/>
        </authorList>
    </citation>
    <scope>NUCLEOTIDE SEQUENCE [LARGE SCALE GENOMIC DNA]</scope>
    <source>
        <strain evidence="1 2">RR4-40</strain>
    </source>
</reference>
<dbReference type="Gene3D" id="2.60.40.1120">
    <property type="entry name" value="Carboxypeptidase-like, regulatory domain"/>
    <property type="match status" value="1"/>
</dbReference>
<dbReference type="AlphaFoldDB" id="A0A6G6GQJ7"/>
<organism evidence="1 2">
    <name type="scientific">Rasiella rasia</name>
    <dbReference type="NCBI Taxonomy" id="2744027"/>
    <lineage>
        <taxon>Bacteria</taxon>
        <taxon>Pseudomonadati</taxon>
        <taxon>Bacteroidota</taxon>
        <taxon>Flavobacteriia</taxon>
        <taxon>Flavobacteriales</taxon>
        <taxon>Flavobacteriaceae</taxon>
        <taxon>Rasiella</taxon>
    </lineage>
</organism>
<dbReference type="EMBL" id="CP049057">
    <property type="protein sequence ID" value="QIE60875.1"/>
    <property type="molecule type" value="Genomic_DNA"/>
</dbReference>
<dbReference type="InterPro" id="IPR008969">
    <property type="entry name" value="CarboxyPept-like_regulatory"/>
</dbReference>
<dbReference type="SUPFAM" id="SSF49464">
    <property type="entry name" value="Carboxypeptidase regulatory domain-like"/>
    <property type="match status" value="1"/>
</dbReference>
<proteinExistence type="predicted"/>